<keyword evidence="2" id="KW-0812">Transmembrane</keyword>
<feature type="transmembrane region" description="Helical" evidence="2">
    <location>
        <begin position="476"/>
        <end position="504"/>
    </location>
</feature>
<dbReference type="AlphaFoldDB" id="A0A1J8PIP9"/>
<feature type="transmembrane region" description="Helical" evidence="2">
    <location>
        <begin position="449"/>
        <end position="470"/>
    </location>
</feature>
<sequence length="667" mass="74005">MFETHVASALRNLQGRNFHQFLSDSRRIGRLIKKEWDAKLLQEKNKTAEKYKFTSNPVFKEFLVTMIDGKSNTKTEPTYTNEQINQLKSKLSDLALFLMVWKDDPYLSKESKIEQSTLSKTEKNERKKLRQLIKYKSFLDKDDRYAVNIALQTLAFILCQQSNNLIKQQEKTAEIYAIDFSSNNSINLFKKSNNKPKLIQYISDHIKQLNKFASYRDISVNQQPLLSIPQEIEKIGEAITTFQTPNKKKKFLKYTGILLAFMAALACGISTGAAIILLFPTLSTTAFILGGLITLFGFTANFGFFSKNFPDFILSLVKKGGISEYIDIDGNRKQFSTTYKYLLTPLLTLASLTVGAGTTALTYITILGLIGKLLPILAIIWPPLPLIIVGVLAVAVGIALTVATLTASLELLKKAAALNKSFKELSQYAYKNCLEWFKNLKNLKTHEKVGLVIMLVLLPVGLAGLAYYRYTAGVDLSIFIGITGAIAMGIVAYIAQMAFICLSINKLKNALIKPFSSTETQQAMDIPLPKSLLSRAKSFLSTIWYTLGLSVNAVGNSVLVYDSSPVSMAGAVACGVNSFSGNMLKPDMNQQKRKIATKAFIKEIKDFNTGIEDASHNSNHIDTNKSKSSSNSLFPSPTMLFSQAKSHSDSQLSDNKSTSDDSRNFTS</sequence>
<protein>
    <submittedName>
        <fullName evidence="3">Uncharacterized protein</fullName>
    </submittedName>
</protein>
<feature type="transmembrane region" description="Helical" evidence="2">
    <location>
        <begin position="257"/>
        <end position="279"/>
    </location>
</feature>
<feature type="compositionally biased region" description="Basic and acidic residues" evidence="1">
    <location>
        <begin position="657"/>
        <end position="667"/>
    </location>
</feature>
<evidence type="ECO:0000256" key="1">
    <source>
        <dbReference type="SAM" id="MobiDB-lite"/>
    </source>
</evidence>
<accession>A0A1J8PIP9</accession>
<evidence type="ECO:0000256" key="2">
    <source>
        <dbReference type="SAM" id="Phobius"/>
    </source>
</evidence>
<name>A0A1J8PIP9_9COXI</name>
<evidence type="ECO:0000313" key="3">
    <source>
        <dbReference type="EMBL" id="OIZ94997.1"/>
    </source>
</evidence>
<dbReference type="OrthoDB" id="6520455at2"/>
<dbReference type="Proteomes" id="UP000183924">
    <property type="component" value="Unassembled WGS sequence"/>
</dbReference>
<feature type="region of interest" description="Disordered" evidence="1">
    <location>
        <begin position="612"/>
        <end position="667"/>
    </location>
</feature>
<gene>
    <name evidence="3" type="ORF">A1D18_02515</name>
</gene>
<proteinExistence type="predicted"/>
<feature type="compositionally biased region" description="Polar residues" evidence="1">
    <location>
        <begin position="633"/>
        <end position="656"/>
    </location>
</feature>
<reference evidence="3 4" key="1">
    <citation type="submission" date="2016-03" db="EMBL/GenBank/DDBJ databases">
        <title>Comparative genomics of Rickettsiella.</title>
        <authorList>
            <person name="Chandler C."/>
            <person name="Wang Y."/>
        </authorList>
    </citation>
    <scope>NUCLEOTIDE SEQUENCE [LARGE SCALE GENOMIC DNA]</scope>
    <source>
        <strain evidence="3 4">RCFS May 2013</strain>
    </source>
</reference>
<comment type="caution">
    <text evidence="3">The sequence shown here is derived from an EMBL/GenBank/DDBJ whole genome shotgun (WGS) entry which is preliminary data.</text>
</comment>
<evidence type="ECO:0000313" key="4">
    <source>
        <dbReference type="Proteomes" id="UP000183924"/>
    </source>
</evidence>
<dbReference type="EMBL" id="LUKY01000032">
    <property type="protein sequence ID" value="OIZ94997.1"/>
    <property type="molecule type" value="Genomic_DNA"/>
</dbReference>
<feature type="transmembrane region" description="Helical" evidence="2">
    <location>
        <begin position="285"/>
        <end position="305"/>
    </location>
</feature>
<dbReference type="RefSeq" id="WP_071662258.1">
    <property type="nucleotide sequence ID" value="NZ_LUKY01000032.1"/>
</dbReference>
<organism evidence="3 4">
    <name type="scientific">Candidatus Rickettsiella isopodorum</name>
    <dbReference type="NCBI Taxonomy" id="1225476"/>
    <lineage>
        <taxon>Bacteria</taxon>
        <taxon>Pseudomonadati</taxon>
        <taxon>Pseudomonadota</taxon>
        <taxon>Gammaproteobacteria</taxon>
        <taxon>Legionellales</taxon>
        <taxon>Coxiellaceae</taxon>
        <taxon>Rickettsiella</taxon>
    </lineage>
</organism>
<keyword evidence="2" id="KW-0472">Membrane</keyword>
<keyword evidence="2" id="KW-1133">Transmembrane helix</keyword>
<feature type="transmembrane region" description="Helical" evidence="2">
    <location>
        <begin position="341"/>
        <end position="366"/>
    </location>
</feature>
<feature type="transmembrane region" description="Helical" evidence="2">
    <location>
        <begin position="386"/>
        <end position="412"/>
    </location>
</feature>
<keyword evidence="4" id="KW-1185">Reference proteome</keyword>